<dbReference type="InterPro" id="IPR005965">
    <property type="entry name" value="ACP_carboxylate_deaminase"/>
</dbReference>
<proteinExistence type="inferred from homology"/>
<dbReference type="SUPFAM" id="SSF53686">
    <property type="entry name" value="Tryptophan synthase beta subunit-like PLP-dependent enzymes"/>
    <property type="match status" value="1"/>
</dbReference>
<evidence type="ECO:0000256" key="2">
    <source>
        <dbReference type="ARBA" id="ARBA00001933"/>
    </source>
</evidence>
<feature type="modified residue" description="N6-(pyridoxal phosphate)lysine" evidence="7">
    <location>
        <position position="69"/>
    </location>
</feature>
<dbReference type="NCBIfam" id="TIGR01274">
    <property type="entry name" value="ACC_deam"/>
    <property type="match status" value="1"/>
</dbReference>
<evidence type="ECO:0000256" key="6">
    <source>
        <dbReference type="PIRSR" id="PIRSR006278-1"/>
    </source>
</evidence>
<dbReference type="PANTHER" id="PTHR43780:SF2">
    <property type="entry name" value="1-AMINOCYCLOPROPANE-1-CARBOXYLATE DEAMINASE-RELATED"/>
    <property type="match status" value="1"/>
</dbReference>
<dbReference type="GO" id="GO:0009310">
    <property type="term" value="P:amine catabolic process"/>
    <property type="evidence" value="ECO:0007669"/>
    <property type="project" value="InterPro"/>
</dbReference>
<organism evidence="9 10">
    <name type="scientific">Phialophora macrospora</name>
    <dbReference type="NCBI Taxonomy" id="1851006"/>
    <lineage>
        <taxon>Eukaryota</taxon>
        <taxon>Fungi</taxon>
        <taxon>Dikarya</taxon>
        <taxon>Ascomycota</taxon>
        <taxon>Pezizomycotina</taxon>
        <taxon>Eurotiomycetes</taxon>
        <taxon>Chaetothyriomycetidae</taxon>
        <taxon>Chaetothyriales</taxon>
        <taxon>Herpotrichiellaceae</taxon>
        <taxon>Phialophora</taxon>
    </lineage>
</organism>
<sequence>MAAMNSHPRQSDDDLGLPELFASIPRSPLTLGPSPIHALPNISAALGGKVSIYAKREDLNSALAFGGNKTRKLEYLIPDALAQNCDTLVSIGGFQSNHTRQVAAVAAKSGLKCKLVQEKWVDHDDVGYDKVGNIQLSRLMRADVRLDQSGFGIEHKQTLKRLEEEVLAGGGKPYYIPAGASDHPLGGLGFARWAFEVYAQERQLNVFFDTIIVCAVTGSTFAGMIAGFKLLERTYPAAVAAAAPSGKKRKIIGIDASAKPKETFDQVLRIARDTAAKIGLKASDISEADVILDERYHAGTYGLADAATLDAIRFGAQTEAFITDPVYEGKSLAGLIDMVRRGEIEDGSNVLYAHLGGQLALNAYSDIQ</sequence>
<evidence type="ECO:0000313" key="10">
    <source>
        <dbReference type="Proteomes" id="UP000054266"/>
    </source>
</evidence>
<dbReference type="GO" id="GO:0008660">
    <property type="term" value="F:1-aminocyclopropane-1-carboxylate deaminase activity"/>
    <property type="evidence" value="ECO:0007669"/>
    <property type="project" value="UniProtKB-EC"/>
</dbReference>
<gene>
    <name evidence="9" type="ORF">PV04_00338</name>
</gene>
<dbReference type="Proteomes" id="UP000054266">
    <property type="component" value="Unassembled WGS sequence"/>
</dbReference>
<dbReference type="GO" id="GO:0019148">
    <property type="term" value="F:D-cysteine desulfhydrase activity"/>
    <property type="evidence" value="ECO:0007669"/>
    <property type="project" value="TreeGrafter"/>
</dbReference>
<protein>
    <submittedName>
        <fullName evidence="9">1-aminocyclopropane-1-carboxylate deaminase</fullName>
    </submittedName>
</protein>
<dbReference type="AlphaFoldDB" id="A0A0D2FUN9"/>
<evidence type="ECO:0000256" key="1">
    <source>
        <dbReference type="ARBA" id="ARBA00001132"/>
    </source>
</evidence>
<evidence type="ECO:0000259" key="8">
    <source>
        <dbReference type="Pfam" id="PF00291"/>
    </source>
</evidence>
<dbReference type="CDD" id="cd06449">
    <property type="entry name" value="ACCD"/>
    <property type="match status" value="1"/>
</dbReference>
<dbReference type="InterPro" id="IPR001926">
    <property type="entry name" value="TrpB-like_PALP"/>
</dbReference>
<reference evidence="9 10" key="1">
    <citation type="submission" date="2015-01" db="EMBL/GenBank/DDBJ databases">
        <title>The Genome Sequence of Capronia semiimmersa CBS27337.</title>
        <authorList>
            <consortium name="The Broad Institute Genomics Platform"/>
            <person name="Cuomo C."/>
            <person name="de Hoog S."/>
            <person name="Gorbushina A."/>
            <person name="Stielow B."/>
            <person name="Teixiera M."/>
            <person name="Abouelleil A."/>
            <person name="Chapman S.B."/>
            <person name="Priest M."/>
            <person name="Young S.K."/>
            <person name="Wortman J."/>
            <person name="Nusbaum C."/>
            <person name="Birren B."/>
        </authorList>
    </citation>
    <scope>NUCLEOTIDE SEQUENCE [LARGE SCALE GENOMIC DNA]</scope>
    <source>
        <strain evidence="9 10">CBS 27337</strain>
    </source>
</reference>
<dbReference type="GO" id="GO:0030170">
    <property type="term" value="F:pyridoxal phosphate binding"/>
    <property type="evidence" value="ECO:0007669"/>
    <property type="project" value="InterPro"/>
</dbReference>
<dbReference type="InterPro" id="IPR027278">
    <property type="entry name" value="ACCD_DCysDesulf"/>
</dbReference>
<dbReference type="Gene3D" id="3.40.50.1100">
    <property type="match status" value="2"/>
</dbReference>
<evidence type="ECO:0000256" key="7">
    <source>
        <dbReference type="PIRSR" id="PIRSR006278-2"/>
    </source>
</evidence>
<dbReference type="InterPro" id="IPR036052">
    <property type="entry name" value="TrpB-like_PALP_sf"/>
</dbReference>
<keyword evidence="4" id="KW-0378">Hydrolase</keyword>
<evidence type="ECO:0000256" key="4">
    <source>
        <dbReference type="ARBA" id="ARBA00022801"/>
    </source>
</evidence>
<keyword evidence="10" id="KW-1185">Reference proteome</keyword>
<evidence type="ECO:0000256" key="5">
    <source>
        <dbReference type="ARBA" id="ARBA00022898"/>
    </source>
</evidence>
<accession>A0A0D2FUN9</accession>
<keyword evidence="5 7" id="KW-0663">Pyridoxal phosphate</keyword>
<dbReference type="EMBL" id="KN846956">
    <property type="protein sequence ID" value="KIW72118.1"/>
    <property type="molecule type" value="Genomic_DNA"/>
</dbReference>
<comment type="cofactor">
    <cofactor evidence="2">
        <name>pyridoxal 5'-phosphate</name>
        <dbReference type="ChEBI" id="CHEBI:597326"/>
    </cofactor>
</comment>
<dbReference type="PIRSF" id="PIRSF006278">
    <property type="entry name" value="ACCD_DCysDesulf"/>
    <property type="match status" value="1"/>
</dbReference>
<evidence type="ECO:0000256" key="3">
    <source>
        <dbReference type="ARBA" id="ARBA00008639"/>
    </source>
</evidence>
<comment type="catalytic activity">
    <reaction evidence="1">
        <text>1-aminocyclopropane-1-carboxylate + H2O = 2-oxobutanoate + NH4(+)</text>
        <dbReference type="Rhea" id="RHEA:16933"/>
        <dbReference type="ChEBI" id="CHEBI:15377"/>
        <dbReference type="ChEBI" id="CHEBI:16763"/>
        <dbReference type="ChEBI" id="CHEBI:28938"/>
        <dbReference type="ChEBI" id="CHEBI:58360"/>
        <dbReference type="EC" id="3.5.99.7"/>
    </reaction>
</comment>
<dbReference type="Pfam" id="PF00291">
    <property type="entry name" value="PALP"/>
    <property type="match status" value="1"/>
</dbReference>
<feature type="domain" description="Tryptophan synthase beta chain-like PALP" evidence="8">
    <location>
        <begin position="30"/>
        <end position="354"/>
    </location>
</feature>
<dbReference type="STRING" id="5601.A0A0D2FUN9"/>
<feature type="active site" description="Nucleophile" evidence="6">
    <location>
        <position position="96"/>
    </location>
</feature>
<dbReference type="HOGENOM" id="CLU_048897_2_1_1"/>
<comment type="similarity">
    <text evidence="3">Belongs to the ACC deaminase/D-cysteine desulfhydrase family.</text>
</comment>
<evidence type="ECO:0000313" key="9">
    <source>
        <dbReference type="EMBL" id="KIW72118.1"/>
    </source>
</evidence>
<dbReference type="PANTHER" id="PTHR43780">
    <property type="entry name" value="1-AMINOCYCLOPROPANE-1-CARBOXYLATE DEAMINASE-RELATED"/>
    <property type="match status" value="1"/>
</dbReference>
<name>A0A0D2FUN9_9EURO</name>